<evidence type="ECO:0000313" key="2">
    <source>
        <dbReference type="Proteomes" id="UP000192368"/>
    </source>
</evidence>
<dbReference type="AlphaFoldDB" id="A0A1W1V500"/>
<evidence type="ECO:0000313" key="1">
    <source>
        <dbReference type="EMBL" id="SMB88074.1"/>
    </source>
</evidence>
<dbReference type="Proteomes" id="UP000192368">
    <property type="component" value="Unassembled WGS sequence"/>
</dbReference>
<organism evidence="1 2">
    <name type="scientific">Peptoniphilus asaccharolyticus DSM 20463</name>
    <dbReference type="NCBI Taxonomy" id="573058"/>
    <lineage>
        <taxon>Bacteria</taxon>
        <taxon>Bacillati</taxon>
        <taxon>Bacillota</taxon>
        <taxon>Tissierellia</taxon>
        <taxon>Tissierellales</taxon>
        <taxon>Peptoniphilaceae</taxon>
        <taxon>Peptoniphilus</taxon>
    </lineage>
</organism>
<sequence>MKTGKNFIFSMVALMLIVVLNTSVYAYEKESVVVSSKVLQDDSKAYIRQDTLSSGEVVESGVIVIKTKPIISTFSYGGGHWDSGTCYSNVTGVKVYKDFGGKRISFIADVSLVDPNCTPKSSRINNAYDVSLNGMTRNGRISDAKYREDYYGPGYATGTY</sequence>
<keyword evidence="2" id="KW-1185">Reference proteome</keyword>
<dbReference type="STRING" id="573058.SAMN00017477_1331"/>
<reference evidence="2" key="1">
    <citation type="submission" date="2017-04" db="EMBL/GenBank/DDBJ databases">
        <authorList>
            <person name="Varghese N."/>
            <person name="Submissions S."/>
        </authorList>
    </citation>
    <scope>NUCLEOTIDE SEQUENCE [LARGE SCALE GENOMIC DNA]</scope>
    <source>
        <strain evidence="2">DSM 20463</strain>
    </source>
</reference>
<protein>
    <submittedName>
        <fullName evidence="1">Uncharacterized protein</fullName>
    </submittedName>
</protein>
<gene>
    <name evidence="1" type="ORF">SAMN00017477_1331</name>
</gene>
<accession>A0A1W1V500</accession>
<proteinExistence type="predicted"/>
<name>A0A1W1V500_PEPAS</name>
<dbReference type="EMBL" id="FWWR01000009">
    <property type="protein sequence ID" value="SMB88074.1"/>
    <property type="molecule type" value="Genomic_DNA"/>
</dbReference>